<sequence>MLEEFEVLDALYPETQIFENADIWKKQKCHKCGETFTSRQSRQQHMKERHSGSFVCEICGKSFSQRSGLTHHLPMHSEVKAFQCNICGKSFRQRSGLTHHKQTHSEVKAFVCDICGKHFAQGSGLIHHKSTHSLVKNFACNYCGKKFAQRSGLAHHKNIHTKSVANILSTNSTISGNTLLTESPNVYKMKVEEPIVPIVISLPMEGQVLSLSSSSNTK</sequence>
<feature type="domain" description="C2H2-type" evidence="10">
    <location>
        <begin position="54"/>
        <end position="81"/>
    </location>
</feature>
<keyword evidence="5 9" id="KW-0863">Zinc-finger</keyword>
<evidence type="ECO:0000256" key="4">
    <source>
        <dbReference type="ARBA" id="ARBA00022737"/>
    </source>
</evidence>
<reference evidence="11" key="1">
    <citation type="submission" date="2022-01" db="UniProtKB">
        <authorList>
            <consortium name="EnsemblMetazoa"/>
        </authorList>
    </citation>
    <scope>IDENTIFICATION</scope>
</reference>
<dbReference type="PANTHER" id="PTHR16515">
    <property type="entry name" value="PR DOMAIN ZINC FINGER PROTEIN"/>
    <property type="match status" value="1"/>
</dbReference>
<dbReference type="PANTHER" id="PTHR16515:SF49">
    <property type="entry name" value="GASTRULA ZINC FINGER PROTEIN XLCGF49.1-LIKE-RELATED"/>
    <property type="match status" value="1"/>
</dbReference>
<keyword evidence="8" id="KW-0539">Nucleus</keyword>
<comment type="subcellular location">
    <subcellularLocation>
        <location evidence="1">Nucleus</location>
    </subcellularLocation>
</comment>
<protein>
    <recommendedName>
        <fullName evidence="10">C2H2-type domain-containing protein</fullName>
    </recommendedName>
</protein>
<dbReference type="InterPro" id="IPR036236">
    <property type="entry name" value="Znf_C2H2_sf"/>
</dbReference>
<feature type="domain" description="C2H2-type" evidence="10">
    <location>
        <begin position="110"/>
        <end position="137"/>
    </location>
</feature>
<evidence type="ECO:0000256" key="2">
    <source>
        <dbReference type="ARBA" id="ARBA00006991"/>
    </source>
</evidence>
<dbReference type="OrthoDB" id="6572853at2759"/>
<dbReference type="PROSITE" id="PS00028">
    <property type="entry name" value="ZINC_FINGER_C2H2_1"/>
    <property type="match status" value="5"/>
</dbReference>
<dbReference type="Pfam" id="PF00096">
    <property type="entry name" value="zf-C2H2"/>
    <property type="match status" value="5"/>
</dbReference>
<evidence type="ECO:0000256" key="9">
    <source>
        <dbReference type="PROSITE-ProRule" id="PRU00042"/>
    </source>
</evidence>
<dbReference type="Gene3D" id="3.30.160.60">
    <property type="entry name" value="Classic Zinc Finger"/>
    <property type="match status" value="4"/>
</dbReference>
<evidence type="ECO:0000256" key="7">
    <source>
        <dbReference type="ARBA" id="ARBA00023125"/>
    </source>
</evidence>
<dbReference type="GO" id="GO:0003677">
    <property type="term" value="F:DNA binding"/>
    <property type="evidence" value="ECO:0007669"/>
    <property type="project" value="UniProtKB-KW"/>
</dbReference>
<name>A0A8I6SG42_CIMLE</name>
<dbReference type="EnsemblMetazoa" id="XM_024225588.1">
    <property type="protein sequence ID" value="XP_024081356.1"/>
    <property type="gene ID" value="LOC106661742"/>
</dbReference>
<evidence type="ECO:0000256" key="3">
    <source>
        <dbReference type="ARBA" id="ARBA00022723"/>
    </source>
</evidence>
<dbReference type="RefSeq" id="XP_024081360.1">
    <property type="nucleotide sequence ID" value="XM_024225592.1"/>
</dbReference>
<evidence type="ECO:0000259" key="10">
    <source>
        <dbReference type="PROSITE" id="PS50157"/>
    </source>
</evidence>
<dbReference type="InterPro" id="IPR050331">
    <property type="entry name" value="Zinc_finger"/>
</dbReference>
<proteinExistence type="inferred from homology"/>
<evidence type="ECO:0000256" key="5">
    <source>
        <dbReference type="ARBA" id="ARBA00022771"/>
    </source>
</evidence>
<keyword evidence="3" id="KW-0479">Metal-binding</keyword>
<dbReference type="EnsemblMetazoa" id="XM_024225592.1">
    <property type="protein sequence ID" value="XP_024081360.1"/>
    <property type="gene ID" value="LOC106661742"/>
</dbReference>
<evidence type="ECO:0000256" key="8">
    <source>
        <dbReference type="ARBA" id="ARBA00023242"/>
    </source>
</evidence>
<keyword evidence="12" id="KW-1185">Reference proteome</keyword>
<dbReference type="SUPFAM" id="SSF57667">
    <property type="entry name" value="beta-beta-alpha zinc fingers"/>
    <property type="match status" value="3"/>
</dbReference>
<dbReference type="GO" id="GO:0010468">
    <property type="term" value="P:regulation of gene expression"/>
    <property type="evidence" value="ECO:0007669"/>
    <property type="project" value="TreeGrafter"/>
</dbReference>
<dbReference type="GO" id="GO:0008270">
    <property type="term" value="F:zinc ion binding"/>
    <property type="evidence" value="ECO:0007669"/>
    <property type="project" value="UniProtKB-KW"/>
</dbReference>
<accession>A0A8I6SG42</accession>
<dbReference type="FunFam" id="3.30.160.60:FF:000161">
    <property type="entry name" value="Zinc finger protein 366"/>
    <property type="match status" value="1"/>
</dbReference>
<keyword evidence="6" id="KW-0862">Zinc</keyword>
<evidence type="ECO:0000256" key="6">
    <source>
        <dbReference type="ARBA" id="ARBA00022833"/>
    </source>
</evidence>
<keyword evidence="7" id="KW-0238">DNA-binding</keyword>
<dbReference type="InterPro" id="IPR013087">
    <property type="entry name" value="Znf_C2H2_type"/>
</dbReference>
<feature type="domain" description="C2H2-type" evidence="10">
    <location>
        <begin position="27"/>
        <end position="52"/>
    </location>
</feature>
<dbReference type="GO" id="GO:0005634">
    <property type="term" value="C:nucleus"/>
    <property type="evidence" value="ECO:0007669"/>
    <property type="project" value="UniProtKB-SubCell"/>
</dbReference>
<dbReference type="SMART" id="SM00355">
    <property type="entry name" value="ZnF_C2H2"/>
    <property type="match status" value="5"/>
</dbReference>
<organism evidence="11 12">
    <name type="scientific">Cimex lectularius</name>
    <name type="common">Bed bug</name>
    <name type="synonym">Acanthia lectularia</name>
    <dbReference type="NCBI Taxonomy" id="79782"/>
    <lineage>
        <taxon>Eukaryota</taxon>
        <taxon>Metazoa</taxon>
        <taxon>Ecdysozoa</taxon>
        <taxon>Arthropoda</taxon>
        <taxon>Hexapoda</taxon>
        <taxon>Insecta</taxon>
        <taxon>Pterygota</taxon>
        <taxon>Neoptera</taxon>
        <taxon>Paraneoptera</taxon>
        <taxon>Hemiptera</taxon>
        <taxon>Heteroptera</taxon>
        <taxon>Panheteroptera</taxon>
        <taxon>Cimicomorpha</taxon>
        <taxon>Cimicidae</taxon>
        <taxon>Cimex</taxon>
    </lineage>
</organism>
<dbReference type="GeneID" id="106661742"/>
<feature type="domain" description="C2H2-type" evidence="10">
    <location>
        <begin position="138"/>
        <end position="165"/>
    </location>
</feature>
<dbReference type="FunFam" id="3.30.160.60:FF:000110">
    <property type="entry name" value="Zinc finger protein-like"/>
    <property type="match status" value="1"/>
</dbReference>
<dbReference type="Proteomes" id="UP000494040">
    <property type="component" value="Unassembled WGS sequence"/>
</dbReference>
<feature type="domain" description="C2H2-type" evidence="10">
    <location>
        <begin position="82"/>
        <end position="109"/>
    </location>
</feature>
<dbReference type="AlphaFoldDB" id="A0A8I6SG42"/>
<evidence type="ECO:0000313" key="12">
    <source>
        <dbReference type="Proteomes" id="UP000494040"/>
    </source>
</evidence>
<evidence type="ECO:0000256" key="1">
    <source>
        <dbReference type="ARBA" id="ARBA00004123"/>
    </source>
</evidence>
<keyword evidence="4" id="KW-0677">Repeat</keyword>
<dbReference type="PROSITE" id="PS50157">
    <property type="entry name" value="ZINC_FINGER_C2H2_2"/>
    <property type="match status" value="5"/>
</dbReference>
<dbReference type="FunFam" id="3.30.160.60:FF:000383">
    <property type="entry name" value="Uncharacterized protein"/>
    <property type="match status" value="1"/>
</dbReference>
<comment type="similarity">
    <text evidence="2">Belongs to the krueppel C2H2-type zinc-finger protein family.</text>
</comment>
<evidence type="ECO:0000313" key="11">
    <source>
        <dbReference type="EnsemblMetazoa" id="XP_024081356.1"/>
    </source>
</evidence>
<dbReference type="RefSeq" id="XP_024081356.1">
    <property type="nucleotide sequence ID" value="XM_024225588.1"/>
</dbReference>